<organism evidence="1 2">
    <name type="scientific">Pistacia atlantica</name>
    <dbReference type="NCBI Taxonomy" id="434234"/>
    <lineage>
        <taxon>Eukaryota</taxon>
        <taxon>Viridiplantae</taxon>
        <taxon>Streptophyta</taxon>
        <taxon>Embryophyta</taxon>
        <taxon>Tracheophyta</taxon>
        <taxon>Spermatophyta</taxon>
        <taxon>Magnoliopsida</taxon>
        <taxon>eudicotyledons</taxon>
        <taxon>Gunneridae</taxon>
        <taxon>Pentapetalae</taxon>
        <taxon>rosids</taxon>
        <taxon>malvids</taxon>
        <taxon>Sapindales</taxon>
        <taxon>Anacardiaceae</taxon>
        <taxon>Pistacia</taxon>
    </lineage>
</organism>
<keyword evidence="2" id="KW-1185">Reference proteome</keyword>
<proteinExistence type="predicted"/>
<accession>A0ACC1B1U3</accession>
<dbReference type="EMBL" id="CM047903">
    <property type="protein sequence ID" value="KAJ0092895.1"/>
    <property type="molecule type" value="Genomic_DNA"/>
</dbReference>
<gene>
    <name evidence="1" type="ORF">Patl1_25504</name>
</gene>
<evidence type="ECO:0000313" key="2">
    <source>
        <dbReference type="Proteomes" id="UP001164250"/>
    </source>
</evidence>
<name>A0ACC1B1U3_9ROSI</name>
<reference evidence="2" key="1">
    <citation type="journal article" date="2023" name="G3 (Bethesda)">
        <title>Genome assembly and association tests identify interacting loci associated with vigor, precocity, and sex in interspecific pistachio rootstocks.</title>
        <authorList>
            <person name="Palmer W."/>
            <person name="Jacygrad E."/>
            <person name="Sagayaradj S."/>
            <person name="Cavanaugh K."/>
            <person name="Han R."/>
            <person name="Bertier L."/>
            <person name="Beede B."/>
            <person name="Kafkas S."/>
            <person name="Golino D."/>
            <person name="Preece J."/>
            <person name="Michelmore R."/>
        </authorList>
    </citation>
    <scope>NUCLEOTIDE SEQUENCE [LARGE SCALE GENOMIC DNA]</scope>
</reference>
<sequence>MNRHDVINTCLPDESIMEIFRHLDSETSRDACSLVCKRWHELERLSRTFLRLSTLDSSNHFSELARCFVNVKSIYIDGKPSRNSPRSLSDDVLALLADSFSKLENLTLAFCPGIDDSGLISVAHKCMHLKSLVLEAVGKLVKMGCSVGDYAIAALGKCCKQLEDLTLCSCKELTDEGLADLTLGCGKSLKSLSVALCVNITDLSLEAVGSHCKSLETLSLDSDSIHDKGVLAVARGCPLLKVLKLQCVNVTDEALIAVGTHCLSLELLELNTFRRFTDKSLCAIGNGCKRLKNLSLSDCPFLTDLGLEAIAAGCKELTNLEIYCCQDIGTVGLESIGQSCRCLTNLAVFQCPLIGNRAFLEVGRGCEFLQALLLVECSVINDDAICGIARGCQNLKKLQICRCDEIGNKGLTAVGEYCKSLTDLRVELCDRVGDEGLIAVGEGCSLRFLSVSGCHEVGDAGIIAIARGSSQLQQLSITGLAANVSMAEIGEGCPLLKNLVLRRCAQITDAGLGQLVRNCTGLESCYLVRCPRITAVGVASVVTCCANIRKIMVESGKVSERTKRRAASSNSSRKIEWIYCPY</sequence>
<protein>
    <submittedName>
        <fullName evidence="1">Uncharacterized protein</fullName>
    </submittedName>
</protein>
<comment type="caution">
    <text evidence="1">The sequence shown here is derived from an EMBL/GenBank/DDBJ whole genome shotgun (WGS) entry which is preliminary data.</text>
</comment>
<evidence type="ECO:0000313" key="1">
    <source>
        <dbReference type="EMBL" id="KAJ0092895.1"/>
    </source>
</evidence>
<dbReference type="Proteomes" id="UP001164250">
    <property type="component" value="Chromosome 7"/>
</dbReference>